<dbReference type="EMBL" id="JASOIH010000229">
    <property type="protein sequence ID" value="MDK6900548.1"/>
    <property type="molecule type" value="Genomic_DNA"/>
</dbReference>
<comment type="caution">
    <text evidence="1">The sequence shown here is derived from an EMBL/GenBank/DDBJ whole genome shotgun (WGS) entry which is preliminary data.</text>
</comment>
<accession>A0AAW6XSE3</accession>
<feature type="non-terminal residue" evidence="1">
    <location>
        <position position="62"/>
    </location>
</feature>
<dbReference type="Proteomes" id="UP001230629">
    <property type="component" value="Unassembled WGS sequence"/>
</dbReference>
<reference evidence="1" key="1">
    <citation type="submission" date="2023-05" db="EMBL/GenBank/DDBJ databases">
        <title>Cataloging the Phylogenetic Diversity of Human Bladder Bacteria.</title>
        <authorList>
            <person name="Du J."/>
        </authorList>
    </citation>
    <scope>NUCLEOTIDE SEQUENCE</scope>
    <source>
        <strain evidence="1">UMB8703</strain>
    </source>
</reference>
<evidence type="ECO:0008006" key="3">
    <source>
        <dbReference type="Google" id="ProtNLM"/>
    </source>
</evidence>
<evidence type="ECO:0000313" key="1">
    <source>
        <dbReference type="EMBL" id="MDK6900548.1"/>
    </source>
</evidence>
<gene>
    <name evidence="1" type="ORF">QP229_11360</name>
</gene>
<sequence>MNIYIDESGSINNTLDKNSDFIITLVVPTNKKKLEYTYKRFVSNNYKILKKLDKTNKMFFNN</sequence>
<proteinExistence type="predicted"/>
<dbReference type="AlphaFoldDB" id="A0AAW6XSE3"/>
<protein>
    <recommendedName>
        <fullName evidence="3">DUF3800 domain-containing protein</fullName>
    </recommendedName>
</protein>
<organism evidence="1 2">
    <name type="scientific">Streptococcus agalactiae</name>
    <dbReference type="NCBI Taxonomy" id="1311"/>
    <lineage>
        <taxon>Bacteria</taxon>
        <taxon>Bacillati</taxon>
        <taxon>Bacillota</taxon>
        <taxon>Bacilli</taxon>
        <taxon>Lactobacillales</taxon>
        <taxon>Streptococcaceae</taxon>
        <taxon>Streptococcus</taxon>
    </lineage>
</organism>
<evidence type="ECO:0000313" key="2">
    <source>
        <dbReference type="Proteomes" id="UP001230629"/>
    </source>
</evidence>
<name>A0AAW6XSE3_STRAG</name>